<feature type="modified residue" description="4-aspartylphosphate" evidence="6">
    <location>
        <position position="1953"/>
    </location>
</feature>
<feature type="domain" description="PAC" evidence="11">
    <location>
        <begin position="1472"/>
        <end position="1525"/>
    </location>
</feature>
<feature type="domain" description="Histidine kinase" evidence="8">
    <location>
        <begin position="1664"/>
        <end position="1882"/>
    </location>
</feature>
<dbReference type="Gene3D" id="3.40.50.150">
    <property type="entry name" value="Vaccinia Virus protein VP39"/>
    <property type="match status" value="1"/>
</dbReference>
<dbReference type="eggNOG" id="COG0784">
    <property type="taxonomic scope" value="Bacteria"/>
</dbReference>
<dbReference type="PANTHER" id="PTHR43047">
    <property type="entry name" value="TWO-COMPONENT HISTIDINE PROTEIN KINASE"/>
    <property type="match status" value="1"/>
</dbReference>
<dbReference type="SMART" id="SM00387">
    <property type="entry name" value="HATPase_c"/>
    <property type="match status" value="1"/>
</dbReference>
<dbReference type="eggNOG" id="COG2203">
    <property type="taxonomic scope" value="Bacteria"/>
</dbReference>
<dbReference type="InterPro" id="IPR000673">
    <property type="entry name" value="Sig_transdc_resp-reg_Me-estase"/>
</dbReference>
<feature type="domain" description="Response regulatory" evidence="9">
    <location>
        <begin position="1904"/>
        <end position="2020"/>
    </location>
</feature>
<feature type="coiled-coil region" evidence="7">
    <location>
        <begin position="660"/>
        <end position="694"/>
    </location>
</feature>
<dbReference type="eggNOG" id="COG2201">
    <property type="taxonomic scope" value="Bacteria"/>
</dbReference>
<dbReference type="STRING" id="502025.Hoch_3427"/>
<dbReference type="EC" id="2.7.13.3" evidence="2"/>
<dbReference type="NCBIfam" id="TIGR00229">
    <property type="entry name" value="sensory_box"/>
    <property type="match status" value="4"/>
</dbReference>
<dbReference type="PROSITE" id="PS50110">
    <property type="entry name" value="RESPONSE_REGULATORY"/>
    <property type="match status" value="1"/>
</dbReference>
<dbReference type="SMART" id="SM00086">
    <property type="entry name" value="PAC"/>
    <property type="match status" value="3"/>
</dbReference>
<evidence type="ECO:0000259" key="9">
    <source>
        <dbReference type="PROSITE" id="PS50110"/>
    </source>
</evidence>
<proteinExistence type="predicted"/>
<dbReference type="Pfam" id="PF08447">
    <property type="entry name" value="PAS_3"/>
    <property type="match status" value="2"/>
</dbReference>
<dbReference type="SMART" id="SM00388">
    <property type="entry name" value="HisKA"/>
    <property type="match status" value="1"/>
</dbReference>
<keyword evidence="15" id="KW-1185">Reference proteome</keyword>
<feature type="domain" description="CheB-type methylesterase" evidence="12">
    <location>
        <begin position="1"/>
        <end position="174"/>
    </location>
</feature>
<dbReference type="HOGENOM" id="CLU_239134_0_0_7"/>
<dbReference type="Pfam" id="PF01339">
    <property type="entry name" value="CheB_methylest"/>
    <property type="match status" value="1"/>
</dbReference>
<dbReference type="InterPro" id="IPR000014">
    <property type="entry name" value="PAS"/>
</dbReference>
<dbReference type="GO" id="GO:0000156">
    <property type="term" value="F:phosphorelay response regulator activity"/>
    <property type="evidence" value="ECO:0007669"/>
    <property type="project" value="InterPro"/>
</dbReference>
<evidence type="ECO:0000259" key="8">
    <source>
        <dbReference type="PROSITE" id="PS50109"/>
    </source>
</evidence>
<evidence type="ECO:0000313" key="14">
    <source>
        <dbReference type="EMBL" id="ACY15929.1"/>
    </source>
</evidence>
<dbReference type="SMART" id="SM00138">
    <property type="entry name" value="MeTrc"/>
    <property type="match status" value="1"/>
</dbReference>
<dbReference type="PROSITE" id="PS50113">
    <property type="entry name" value="PAC"/>
    <property type="match status" value="4"/>
</dbReference>
<dbReference type="SUPFAM" id="SSF52738">
    <property type="entry name" value="Methylesterase CheB, C-terminal domain"/>
    <property type="match status" value="1"/>
</dbReference>
<dbReference type="InterPro" id="IPR011006">
    <property type="entry name" value="CheY-like_superfamily"/>
</dbReference>
<dbReference type="Pfam" id="PF00512">
    <property type="entry name" value="HisKA"/>
    <property type="match status" value="1"/>
</dbReference>
<dbReference type="SUPFAM" id="SSF52172">
    <property type="entry name" value="CheY-like"/>
    <property type="match status" value="1"/>
</dbReference>
<dbReference type="eggNOG" id="COG1352">
    <property type="taxonomic scope" value="Bacteria"/>
</dbReference>
<feature type="domain" description="PAC" evidence="11">
    <location>
        <begin position="1601"/>
        <end position="1653"/>
    </location>
</feature>
<dbReference type="Pfam" id="PF00072">
    <property type="entry name" value="Response_reg"/>
    <property type="match status" value="1"/>
</dbReference>
<keyword evidence="6" id="KW-0597">Phosphoprotein</keyword>
<dbReference type="Gene3D" id="3.30.450.20">
    <property type="entry name" value="PAS domain"/>
    <property type="match status" value="6"/>
</dbReference>
<sequence length="2031" mass="221294">MLGIGCPVGHERSLHEFLAALPVCSHAALVVVPIAPVIEVGRSEVGSFDRAALEAAAARPVLEASDGTRMVAKGVYLMRGGTRVSLEGDRLHVRESPQSGAAERPFDHFLASLAATWGSKGIGALLSHGTGDGVRGMGLLGGSGGLALVASVELEDQAVTAGEDGASVATLPAEDMAGFVCACLKRLSSDCGHADEIEPELARLREELSRELPGGVEHYERDVFLHRVERRMAAHRLCELAAYFALILREPGELAYLRRSLLTKGRRFFGQPHVFAAVGEVLGALLVEPERERLRVWVAGCDTGEDAYSLAMLIQEQLDLRNVPLAVQIFATSLDGEALDVARAGRYPASIAAHISPERLGRFFVRENEYYRVSWELRTACTFLSHNLFSDPPLSDIDLLSCRGRISDFDEVHVAQLARMFHITLQPQGYLLLGSYETAGAPPVLYESIHAEAGLYRVRPLSAGRGGDGAAEPSEGEDAVTTGRSVALPALRSMHQRAALERSGCRSVLVDEHLSVLDVCGRLGDYLELAWSGADSDILALARSEVRPALEDALRRARADNRAVTIPNLTRSGKGGDRPYDLLVEPWTRAGVATGMWWIGFREYAPTPPRSAGGAGGEAPEDPERARLAAQLQAAMVQVQRAGEALAAYDEERLQARRALSSSATKLRRLRAELQEAEERQQVLGEELQAYYEDAVAKGVELERALADRANLLRRAPVAVVFLDMQLRIRHFTAAAAELLHVRAVDEGRSIGDIKLRIPGVELLQVAREVLKSGASRSLTLARTTLEDGSERRYAFDASPYFNLDGDLDGVTLRFDDVTERDAQAMRAKHLARQQAALVRLGEVARVAESMDAIWGEALAAVRECLGTRYVAFFELRGPALVRGPSVGWDDGGDEDAEPVYVDISPGDAVLREDAACMVADLRRDTRTAVRALAPSDRATSGLSCALPTMLRADSGSRRLLCAHTVEMHHFTAEDGDFLRLVAHLLSALEARLAARQEERERADAVAALSGELQAMYGSQALALGRFDHQGRYCRVNAALASMHGVAADALVGRSAAALEDPLGRALTPHVSGVLAGGEAARGLRILAGEGEAQRVWRVDCAPVLGAGGAVVGVSVMALDVSAKQRVVAPLRENSSQLFAALERAPVPLTVVDEDGHILLMSDALFDSHGYARDDIEDVESWMLQISTLDSEHYGKMLAAQFEHDGPSLDGTFRVRTRYGDTLVWATHSAPIGTSETGRRMRLSMWREIAEEEPQPTFATGATGALSDASLKEASGSAPVLLWTFLADNMDRWFHRTWRDFSGRRFRDGESTSWTEGVHPDDVERCIESFSSAFDEARGFELEYRVRRQGGSYRWVLDRGTPRFDEGGALVGFVGSCIDITEHREAVAAVAESQRWLERIADASPDALAVYDTDDKYLLYGNIQLTQVLAYPLEDLRALPPAGLLGYVHAQDEAELKKLFVTLESARPGAMHQHSLRVRHADGGYRWLDIRVVPFAWSDLGRVYQWLVVAHDITEFKRTQQALRESDMRFRQAVIDAPLPIMLYTDDDEILATSGAWLEATGYSGDEMGSVSDWLRLAFGDAADAVRARIARAFEAGQQMVSREMTVRMRDGSMRQWLFNVSAPQKLPDGRSYFIEVAVDVTELRAAQRALEDSARQKDDFLAMLGHKLRNPLAAVRHATEFLQLKSPDPQRMARLTAVLDRQGAQMARLIDGLLDVTSMVRGTLRLRREPLDLVEVLGSVVEAHRPSIDAKKLKLRVESAHGPLWMLGDRIRLVQVFDNLLSNAIKFTPPPGDIAVMLAHIDAEHVELSVSDTGVGIAPAVQACIFEPFQQATVTVERAGGLGLGLSLAKGLVELHGGEIGVSSRGPNPGTVFTVRLPLSPDDLTPKPAPAPIRHATGGAPLSILVIEDNEDAGELLSSLLTMSGHTVRVALTGVEGLTMARAEVPDVILCDIGLPGMTGYQVARAVRGDERLAQVWLIALTGYGHDGDRRKSRLAGFDMHLIKPVDLPDIEAALERYLRARRSGGEHES</sequence>
<dbReference type="FunFam" id="3.30.450.20:FF:000099">
    <property type="entry name" value="Sensory box sensor histidine kinase"/>
    <property type="match status" value="1"/>
</dbReference>
<feature type="domain" description="PAC" evidence="11">
    <location>
        <begin position="1340"/>
        <end position="1392"/>
    </location>
</feature>
<dbReference type="InterPro" id="IPR029063">
    <property type="entry name" value="SAM-dependent_MTases_sf"/>
</dbReference>
<dbReference type="InterPro" id="IPR001789">
    <property type="entry name" value="Sig_transdc_resp-reg_receiver"/>
</dbReference>
<protein>
    <recommendedName>
        <fullName evidence="2">histidine kinase</fullName>
        <ecNumber evidence="2">2.7.13.3</ecNumber>
    </recommendedName>
</protein>
<dbReference type="SUPFAM" id="SSF55781">
    <property type="entry name" value="GAF domain-like"/>
    <property type="match status" value="1"/>
</dbReference>
<dbReference type="InterPro" id="IPR005467">
    <property type="entry name" value="His_kinase_dom"/>
</dbReference>
<evidence type="ECO:0000259" key="10">
    <source>
        <dbReference type="PROSITE" id="PS50112"/>
    </source>
</evidence>
<keyword evidence="3 14" id="KW-0808">Transferase</keyword>
<dbReference type="SUPFAM" id="SSF47384">
    <property type="entry name" value="Homodimeric domain of signal transducing histidine kinase"/>
    <property type="match status" value="1"/>
</dbReference>
<evidence type="ECO:0000259" key="13">
    <source>
        <dbReference type="PROSITE" id="PS50123"/>
    </source>
</evidence>
<dbReference type="CDD" id="cd00130">
    <property type="entry name" value="PAS"/>
    <property type="match status" value="3"/>
</dbReference>
<feature type="domain" description="PAC" evidence="11">
    <location>
        <begin position="775"/>
        <end position="830"/>
    </location>
</feature>
<keyword evidence="14" id="KW-0489">Methyltransferase</keyword>
<keyword evidence="7" id="KW-0175">Coiled coil</keyword>
<dbReference type="GO" id="GO:0032259">
    <property type="term" value="P:methylation"/>
    <property type="evidence" value="ECO:0007669"/>
    <property type="project" value="UniProtKB-KW"/>
</dbReference>
<dbReference type="GO" id="GO:0008984">
    <property type="term" value="F:protein-glutamate methylesterase activity"/>
    <property type="evidence" value="ECO:0007669"/>
    <property type="project" value="InterPro"/>
</dbReference>
<dbReference type="PROSITE" id="PS50123">
    <property type="entry name" value="CHER"/>
    <property type="match status" value="1"/>
</dbReference>
<dbReference type="eggNOG" id="COG2202">
    <property type="taxonomic scope" value="Bacteria"/>
</dbReference>
<dbReference type="CDD" id="cd17580">
    <property type="entry name" value="REC_2_DhkD-like"/>
    <property type="match status" value="1"/>
</dbReference>
<dbReference type="InterPro" id="IPR022642">
    <property type="entry name" value="CheR_C"/>
</dbReference>
<dbReference type="Gene3D" id="3.40.50.2300">
    <property type="match status" value="1"/>
</dbReference>
<dbReference type="PRINTS" id="PR00996">
    <property type="entry name" value="CHERMTFRASE"/>
</dbReference>
<dbReference type="SUPFAM" id="SSF55785">
    <property type="entry name" value="PYP-like sensor domain (PAS domain)"/>
    <property type="match status" value="6"/>
</dbReference>
<dbReference type="SUPFAM" id="SSF55874">
    <property type="entry name" value="ATPase domain of HSP90 chaperone/DNA topoisomerase II/histidine kinase"/>
    <property type="match status" value="1"/>
</dbReference>
<dbReference type="Gene3D" id="3.40.50.180">
    <property type="entry name" value="Methylesterase CheB, C-terminal domain"/>
    <property type="match status" value="1"/>
</dbReference>
<dbReference type="Gene3D" id="3.30.450.40">
    <property type="match status" value="1"/>
</dbReference>
<dbReference type="Proteomes" id="UP000001880">
    <property type="component" value="Chromosome"/>
</dbReference>
<feature type="domain" description="PAS" evidence="10">
    <location>
        <begin position="1393"/>
        <end position="1470"/>
    </location>
</feature>
<dbReference type="InterPro" id="IPR035965">
    <property type="entry name" value="PAS-like_dom_sf"/>
</dbReference>
<dbReference type="EMBL" id="CP001804">
    <property type="protein sequence ID" value="ACY15929.1"/>
    <property type="molecule type" value="Genomic_DNA"/>
</dbReference>
<dbReference type="SMART" id="SM00448">
    <property type="entry name" value="REC"/>
    <property type="match status" value="1"/>
</dbReference>
<dbReference type="PROSITE" id="PS50122">
    <property type="entry name" value="CHEB"/>
    <property type="match status" value="1"/>
</dbReference>
<dbReference type="PROSITE" id="PS50109">
    <property type="entry name" value="HIS_KIN"/>
    <property type="match status" value="1"/>
</dbReference>
<evidence type="ECO:0000259" key="12">
    <source>
        <dbReference type="PROSITE" id="PS50122"/>
    </source>
</evidence>
<comment type="catalytic activity">
    <reaction evidence="1">
        <text>ATP + protein L-histidine = ADP + protein N-phospho-L-histidine.</text>
        <dbReference type="EC" id="2.7.13.3"/>
    </reaction>
</comment>
<dbReference type="CDD" id="cd00082">
    <property type="entry name" value="HisKA"/>
    <property type="match status" value="1"/>
</dbReference>
<feature type="domain" description="CheR-type methyltransferase" evidence="13">
    <location>
        <begin position="216"/>
        <end position="438"/>
    </location>
</feature>
<keyword evidence="4" id="KW-0418">Kinase</keyword>
<dbReference type="InterPro" id="IPR013655">
    <property type="entry name" value="PAS_fold_3"/>
</dbReference>
<dbReference type="Pfam" id="PF02518">
    <property type="entry name" value="HATPase_c"/>
    <property type="match status" value="1"/>
</dbReference>
<dbReference type="GO" id="GO:0006935">
    <property type="term" value="P:chemotaxis"/>
    <property type="evidence" value="ECO:0007669"/>
    <property type="project" value="InterPro"/>
</dbReference>
<dbReference type="InterPro" id="IPR013656">
    <property type="entry name" value="PAS_4"/>
</dbReference>
<dbReference type="GO" id="GO:0008757">
    <property type="term" value="F:S-adenosylmethionine-dependent methyltransferase activity"/>
    <property type="evidence" value="ECO:0007669"/>
    <property type="project" value="InterPro"/>
</dbReference>
<dbReference type="Gene3D" id="3.30.565.10">
    <property type="entry name" value="Histidine kinase-like ATPase, C-terminal domain"/>
    <property type="match status" value="1"/>
</dbReference>
<evidence type="ECO:0000256" key="1">
    <source>
        <dbReference type="ARBA" id="ARBA00000085"/>
    </source>
</evidence>
<feature type="domain" description="PAS" evidence="10">
    <location>
        <begin position="1134"/>
        <end position="1176"/>
    </location>
</feature>
<evidence type="ECO:0000256" key="7">
    <source>
        <dbReference type="SAM" id="Coils"/>
    </source>
</evidence>
<dbReference type="SMART" id="SM00091">
    <property type="entry name" value="PAS"/>
    <property type="match status" value="6"/>
</dbReference>
<evidence type="ECO:0000256" key="6">
    <source>
        <dbReference type="PROSITE-ProRule" id="PRU00169"/>
    </source>
</evidence>
<dbReference type="InterPro" id="IPR036890">
    <property type="entry name" value="HATPase_C_sf"/>
</dbReference>
<dbReference type="Pfam" id="PF13596">
    <property type="entry name" value="PAS_10"/>
    <property type="match status" value="1"/>
</dbReference>
<evidence type="ECO:0000259" key="11">
    <source>
        <dbReference type="PROSITE" id="PS50113"/>
    </source>
</evidence>
<evidence type="ECO:0000313" key="15">
    <source>
        <dbReference type="Proteomes" id="UP000001880"/>
    </source>
</evidence>
<dbReference type="Pfam" id="PF01739">
    <property type="entry name" value="CheR"/>
    <property type="match status" value="1"/>
</dbReference>
<dbReference type="InterPro" id="IPR035909">
    <property type="entry name" value="CheB_C"/>
</dbReference>
<dbReference type="PROSITE" id="PS50112">
    <property type="entry name" value="PAS"/>
    <property type="match status" value="2"/>
</dbReference>
<dbReference type="KEGG" id="hoh:Hoch_3427"/>
<evidence type="ECO:0000256" key="4">
    <source>
        <dbReference type="ARBA" id="ARBA00022777"/>
    </source>
</evidence>
<accession>D0LV88</accession>
<name>D0LV88_HALO1</name>
<comment type="caution">
    <text evidence="5">Lacks conserved residue(s) required for the propagation of feature annotation.</text>
</comment>
<dbReference type="Pfam" id="PF08448">
    <property type="entry name" value="PAS_4"/>
    <property type="match status" value="1"/>
</dbReference>
<evidence type="ECO:0000256" key="5">
    <source>
        <dbReference type="PROSITE-ProRule" id="PRU00050"/>
    </source>
</evidence>
<dbReference type="eggNOG" id="COG4251">
    <property type="taxonomic scope" value="Bacteria"/>
</dbReference>
<dbReference type="InterPro" id="IPR000780">
    <property type="entry name" value="CheR_MeTrfase"/>
</dbReference>
<dbReference type="InterPro" id="IPR036097">
    <property type="entry name" value="HisK_dim/P_sf"/>
</dbReference>
<gene>
    <name evidence="14" type="ordered locus">Hoch_3427</name>
</gene>
<evidence type="ECO:0000256" key="3">
    <source>
        <dbReference type="ARBA" id="ARBA00022679"/>
    </source>
</evidence>
<dbReference type="GO" id="GO:0000155">
    <property type="term" value="F:phosphorelay sensor kinase activity"/>
    <property type="evidence" value="ECO:0007669"/>
    <property type="project" value="InterPro"/>
</dbReference>
<reference evidence="14 15" key="1">
    <citation type="journal article" date="2010" name="Stand. Genomic Sci.">
        <title>Complete genome sequence of Haliangium ochraceum type strain (SMP-2).</title>
        <authorList>
            <consortium name="US DOE Joint Genome Institute (JGI-PGF)"/>
            <person name="Ivanova N."/>
            <person name="Daum C."/>
            <person name="Lang E."/>
            <person name="Abt B."/>
            <person name="Kopitz M."/>
            <person name="Saunders E."/>
            <person name="Lapidus A."/>
            <person name="Lucas S."/>
            <person name="Glavina Del Rio T."/>
            <person name="Nolan M."/>
            <person name="Tice H."/>
            <person name="Copeland A."/>
            <person name="Cheng J.F."/>
            <person name="Chen F."/>
            <person name="Bruce D."/>
            <person name="Goodwin L."/>
            <person name="Pitluck S."/>
            <person name="Mavromatis K."/>
            <person name="Pati A."/>
            <person name="Mikhailova N."/>
            <person name="Chen A."/>
            <person name="Palaniappan K."/>
            <person name="Land M."/>
            <person name="Hauser L."/>
            <person name="Chang Y.J."/>
            <person name="Jeffries C.D."/>
            <person name="Detter J.C."/>
            <person name="Brettin T."/>
            <person name="Rohde M."/>
            <person name="Goker M."/>
            <person name="Bristow J."/>
            <person name="Markowitz V."/>
            <person name="Eisen J.A."/>
            <person name="Hugenholtz P."/>
            <person name="Kyrpides N.C."/>
            <person name="Klenk H.P."/>
        </authorList>
    </citation>
    <scope>NUCLEOTIDE SEQUENCE [LARGE SCALE GENOMIC DNA]</scope>
    <source>
        <strain evidence="15">DSM 14365 / CIP 107738 / JCM 11303 / AJ 13395 / SMP-2</strain>
    </source>
</reference>
<dbReference type="InterPro" id="IPR003594">
    <property type="entry name" value="HATPase_dom"/>
</dbReference>
<organism evidence="14 15">
    <name type="scientific">Haliangium ochraceum (strain DSM 14365 / JCM 11303 / SMP-2)</name>
    <dbReference type="NCBI Taxonomy" id="502025"/>
    <lineage>
        <taxon>Bacteria</taxon>
        <taxon>Pseudomonadati</taxon>
        <taxon>Myxococcota</taxon>
        <taxon>Polyangia</taxon>
        <taxon>Haliangiales</taxon>
        <taxon>Kofleriaceae</taxon>
        <taxon>Haliangium</taxon>
    </lineage>
</organism>
<dbReference type="GO" id="GO:0005737">
    <property type="term" value="C:cytoplasm"/>
    <property type="evidence" value="ECO:0007669"/>
    <property type="project" value="InterPro"/>
</dbReference>
<dbReference type="InterPro" id="IPR000700">
    <property type="entry name" value="PAS-assoc_C"/>
</dbReference>
<dbReference type="Gene3D" id="1.10.287.130">
    <property type="match status" value="1"/>
</dbReference>
<dbReference type="InterPro" id="IPR029016">
    <property type="entry name" value="GAF-like_dom_sf"/>
</dbReference>
<dbReference type="SUPFAM" id="SSF53335">
    <property type="entry name" value="S-adenosyl-L-methionine-dependent methyltransferases"/>
    <property type="match status" value="1"/>
</dbReference>
<dbReference type="InterPro" id="IPR003661">
    <property type="entry name" value="HisK_dim/P_dom"/>
</dbReference>
<dbReference type="InterPro" id="IPR001610">
    <property type="entry name" value="PAC"/>
</dbReference>
<evidence type="ECO:0000256" key="2">
    <source>
        <dbReference type="ARBA" id="ARBA00012438"/>
    </source>
</evidence>